<feature type="compositionally biased region" description="Low complexity" evidence="4">
    <location>
        <begin position="631"/>
        <end position="654"/>
    </location>
</feature>
<dbReference type="EMBL" id="MNCJ02000324">
    <property type="protein sequence ID" value="KAF5790718.1"/>
    <property type="molecule type" value="Genomic_DNA"/>
</dbReference>
<reference evidence="7" key="3">
    <citation type="submission" date="2020-06" db="EMBL/GenBank/DDBJ databases">
        <title>Helianthus annuus Genome sequencing and assembly Release 2.</title>
        <authorList>
            <person name="Gouzy J."/>
            <person name="Langlade N."/>
            <person name="Munos S."/>
        </authorList>
    </citation>
    <scope>NUCLEOTIDE SEQUENCE</scope>
    <source>
        <tissue evidence="7">Leaves</tissue>
    </source>
</reference>
<feature type="region of interest" description="Disordered" evidence="4">
    <location>
        <begin position="560"/>
        <end position="579"/>
    </location>
</feature>
<dbReference type="InParanoid" id="A0A251TWJ5"/>
<dbReference type="PROSITE" id="PS50103">
    <property type="entry name" value="ZF_C3H1"/>
    <property type="match status" value="1"/>
</dbReference>
<evidence type="ECO:0000256" key="4">
    <source>
        <dbReference type="SAM" id="MobiDB-lite"/>
    </source>
</evidence>
<feature type="compositionally biased region" description="Polar residues" evidence="4">
    <location>
        <begin position="351"/>
        <end position="375"/>
    </location>
</feature>
<feature type="region of interest" description="Disordered" evidence="4">
    <location>
        <begin position="491"/>
        <end position="519"/>
    </location>
</feature>
<feature type="compositionally biased region" description="Basic and acidic residues" evidence="4">
    <location>
        <begin position="294"/>
        <end position="307"/>
    </location>
</feature>
<dbReference type="Gramene" id="mRNA:HanXRQr2_Chr09g0386471">
    <property type="protein sequence ID" value="mRNA:HanXRQr2_Chr09g0386471"/>
    <property type="gene ID" value="HanXRQr2_Chr09g0386471"/>
</dbReference>
<dbReference type="SMART" id="SM00360">
    <property type="entry name" value="RRM"/>
    <property type="match status" value="1"/>
</dbReference>
<name>A0A251TWJ5_HELAN</name>
<feature type="compositionally biased region" description="Basic and acidic residues" evidence="4">
    <location>
        <begin position="491"/>
        <end position="512"/>
    </location>
</feature>
<feature type="zinc finger region" description="C3H1-type" evidence="3">
    <location>
        <begin position="167"/>
        <end position="195"/>
    </location>
</feature>
<dbReference type="FunFam" id="3.30.70.330:FF:000719">
    <property type="entry name" value="Predicted protein"/>
    <property type="match status" value="1"/>
</dbReference>
<dbReference type="InterPro" id="IPR035979">
    <property type="entry name" value="RBD_domain_sf"/>
</dbReference>
<dbReference type="GO" id="GO:0003723">
    <property type="term" value="F:RNA binding"/>
    <property type="evidence" value="ECO:0000318"/>
    <property type="project" value="GO_Central"/>
</dbReference>
<keyword evidence="9" id="KW-1185">Reference proteome</keyword>
<evidence type="ECO:0000313" key="9">
    <source>
        <dbReference type="Proteomes" id="UP000215914"/>
    </source>
</evidence>
<feature type="compositionally biased region" description="Polar residues" evidence="4">
    <location>
        <begin position="309"/>
        <end position="332"/>
    </location>
</feature>
<reference evidence="8" key="2">
    <citation type="submission" date="2017-02" db="EMBL/GenBank/DDBJ databases">
        <title>Sunflower complete genome.</title>
        <authorList>
            <person name="Langlade N."/>
            <person name="Munos S."/>
        </authorList>
    </citation>
    <scope>NUCLEOTIDE SEQUENCE [LARGE SCALE GENOMIC DNA]</scope>
    <source>
        <tissue evidence="8">Leaves</tissue>
    </source>
</reference>
<dbReference type="PANTHER" id="PTHR14398">
    <property type="entry name" value="RNA RECOGNITION RRM/RNP DOMAIN"/>
    <property type="match status" value="1"/>
</dbReference>
<dbReference type="GO" id="GO:0008270">
    <property type="term" value="F:zinc ion binding"/>
    <property type="evidence" value="ECO:0007669"/>
    <property type="project" value="UniProtKB-KW"/>
</dbReference>
<feature type="compositionally biased region" description="Acidic residues" evidence="4">
    <location>
        <begin position="19"/>
        <end position="28"/>
    </location>
</feature>
<dbReference type="SUPFAM" id="SSF54928">
    <property type="entry name" value="RNA-binding domain, RBD"/>
    <property type="match status" value="2"/>
</dbReference>
<dbReference type="PANTHER" id="PTHR14398:SF6">
    <property type="entry name" value="ZINC FINGER, CCCH-TYPE, NUCLEOTIDE-BINDING ALPHA-BETA PLAIT DOMAIN PROTEIN-RELATED"/>
    <property type="match status" value="1"/>
</dbReference>
<feature type="compositionally biased region" description="Polar residues" evidence="4">
    <location>
        <begin position="270"/>
        <end position="291"/>
    </location>
</feature>
<feature type="compositionally biased region" description="Basic and acidic residues" evidence="4">
    <location>
        <begin position="779"/>
        <end position="797"/>
    </location>
</feature>
<proteinExistence type="predicted"/>
<evidence type="ECO:0000313" key="7">
    <source>
        <dbReference type="EMBL" id="KAF5790718.1"/>
    </source>
</evidence>
<gene>
    <name evidence="8" type="ORF">HannXRQ_Chr09g0255101</name>
    <name evidence="7" type="ORF">HanXRQr2_Chr09g0386471</name>
</gene>
<dbReference type="Gene3D" id="3.30.70.330">
    <property type="match status" value="2"/>
</dbReference>
<dbReference type="GO" id="GO:0005634">
    <property type="term" value="C:nucleus"/>
    <property type="evidence" value="ECO:0000318"/>
    <property type="project" value="GO_Central"/>
</dbReference>
<keyword evidence="3" id="KW-0863">Zinc-finger</keyword>
<dbReference type="STRING" id="4232.A0A251TWJ5"/>
<dbReference type="OrthoDB" id="443401at2759"/>
<dbReference type="AlphaFoldDB" id="A0A251TWJ5"/>
<dbReference type="FunCoup" id="A0A251TWJ5">
    <property type="interactions" value="2477"/>
</dbReference>
<feature type="region of interest" description="Disordered" evidence="4">
    <location>
        <begin position="751"/>
        <end position="805"/>
    </location>
</feature>
<feature type="region of interest" description="Disordered" evidence="4">
    <location>
        <begin position="61"/>
        <end position="80"/>
    </location>
</feature>
<dbReference type="Proteomes" id="UP000215914">
    <property type="component" value="Chromosome 9"/>
</dbReference>
<protein>
    <submittedName>
        <fullName evidence="8">Putative zinc finger, CCCH-type, Nucleotide-binding alpha-beta plait domain protein</fullName>
    </submittedName>
    <submittedName>
        <fullName evidence="7">Transcription factor C3H family</fullName>
    </submittedName>
</protein>
<evidence type="ECO:0000259" key="5">
    <source>
        <dbReference type="PROSITE" id="PS50102"/>
    </source>
</evidence>
<evidence type="ECO:0000256" key="3">
    <source>
        <dbReference type="PROSITE-ProRule" id="PRU00723"/>
    </source>
</evidence>
<reference evidence="7 9" key="1">
    <citation type="journal article" date="2017" name="Nature">
        <title>The sunflower genome provides insights into oil metabolism, flowering and Asterid evolution.</title>
        <authorList>
            <person name="Badouin H."/>
            <person name="Gouzy J."/>
            <person name="Grassa C.J."/>
            <person name="Murat F."/>
            <person name="Staton S.E."/>
            <person name="Cottret L."/>
            <person name="Lelandais-Briere C."/>
            <person name="Owens G.L."/>
            <person name="Carrere S."/>
            <person name="Mayjonade B."/>
            <person name="Legrand L."/>
            <person name="Gill N."/>
            <person name="Kane N.C."/>
            <person name="Bowers J.E."/>
            <person name="Hubner S."/>
            <person name="Bellec A."/>
            <person name="Berard A."/>
            <person name="Berges H."/>
            <person name="Blanchet N."/>
            <person name="Boniface M.C."/>
            <person name="Brunel D."/>
            <person name="Catrice O."/>
            <person name="Chaidir N."/>
            <person name="Claudel C."/>
            <person name="Donnadieu C."/>
            <person name="Faraut T."/>
            <person name="Fievet G."/>
            <person name="Helmstetter N."/>
            <person name="King M."/>
            <person name="Knapp S.J."/>
            <person name="Lai Z."/>
            <person name="Le Paslier M.C."/>
            <person name="Lippi Y."/>
            <person name="Lorenzon L."/>
            <person name="Mandel J.R."/>
            <person name="Marage G."/>
            <person name="Marchand G."/>
            <person name="Marquand E."/>
            <person name="Bret-Mestries E."/>
            <person name="Morien E."/>
            <person name="Nambeesan S."/>
            <person name="Nguyen T."/>
            <person name="Pegot-Espagnet P."/>
            <person name="Pouilly N."/>
            <person name="Raftis F."/>
            <person name="Sallet E."/>
            <person name="Schiex T."/>
            <person name="Thomas J."/>
            <person name="Vandecasteele C."/>
            <person name="Vares D."/>
            <person name="Vear F."/>
            <person name="Vautrin S."/>
            <person name="Crespi M."/>
            <person name="Mangin B."/>
            <person name="Burke J.M."/>
            <person name="Salse J."/>
            <person name="Munos S."/>
            <person name="Vincourt P."/>
            <person name="Rieseberg L.H."/>
            <person name="Langlade N.B."/>
        </authorList>
    </citation>
    <scope>NUCLEOTIDE SEQUENCE [LARGE SCALE GENOMIC DNA]</scope>
    <source>
        <strain evidence="9">cv. SF193</strain>
        <tissue evidence="7">Leaves</tissue>
    </source>
</reference>
<keyword evidence="1 2" id="KW-0694">RNA-binding</keyword>
<feature type="region of interest" description="Disordered" evidence="4">
    <location>
        <begin position="265"/>
        <end position="384"/>
    </location>
</feature>
<organism evidence="8 9">
    <name type="scientific">Helianthus annuus</name>
    <name type="common">Common sunflower</name>
    <dbReference type="NCBI Taxonomy" id="4232"/>
    <lineage>
        <taxon>Eukaryota</taxon>
        <taxon>Viridiplantae</taxon>
        <taxon>Streptophyta</taxon>
        <taxon>Embryophyta</taxon>
        <taxon>Tracheophyta</taxon>
        <taxon>Spermatophyta</taxon>
        <taxon>Magnoliopsida</taxon>
        <taxon>eudicotyledons</taxon>
        <taxon>Gunneridae</taxon>
        <taxon>Pentapetalae</taxon>
        <taxon>asterids</taxon>
        <taxon>campanulids</taxon>
        <taxon>Asterales</taxon>
        <taxon>Asteraceae</taxon>
        <taxon>Asteroideae</taxon>
        <taxon>Heliantheae alliance</taxon>
        <taxon>Heliantheae</taxon>
        <taxon>Helianthus</taxon>
    </lineage>
</organism>
<dbReference type="EMBL" id="CM007898">
    <property type="protein sequence ID" value="OTG14956.1"/>
    <property type="molecule type" value="Genomic_DNA"/>
</dbReference>
<feature type="region of interest" description="Disordered" evidence="4">
    <location>
        <begin position="1"/>
        <end position="43"/>
    </location>
</feature>
<dbReference type="InterPro" id="IPR000571">
    <property type="entry name" value="Znf_CCCH"/>
</dbReference>
<keyword evidence="3" id="KW-0479">Metal-binding</keyword>
<feature type="domain" description="RRM" evidence="5">
    <location>
        <begin position="387"/>
        <end position="459"/>
    </location>
</feature>
<evidence type="ECO:0000259" key="6">
    <source>
        <dbReference type="PROSITE" id="PS50103"/>
    </source>
</evidence>
<evidence type="ECO:0000313" key="8">
    <source>
        <dbReference type="EMBL" id="OTG14956.1"/>
    </source>
</evidence>
<evidence type="ECO:0000256" key="2">
    <source>
        <dbReference type="PROSITE-ProRule" id="PRU00176"/>
    </source>
</evidence>
<dbReference type="SMART" id="SM00356">
    <property type="entry name" value="ZnF_C3H1"/>
    <property type="match status" value="1"/>
</dbReference>
<dbReference type="InterPro" id="IPR000504">
    <property type="entry name" value="RRM_dom"/>
</dbReference>
<dbReference type="CDD" id="cd12257">
    <property type="entry name" value="RRM1_RBM26_like"/>
    <property type="match status" value="1"/>
</dbReference>
<dbReference type="InterPro" id="IPR045137">
    <property type="entry name" value="RBM26/27"/>
</dbReference>
<dbReference type="OMA" id="FWANRDI"/>
<dbReference type="Pfam" id="PF00076">
    <property type="entry name" value="RRM_1"/>
    <property type="match status" value="1"/>
</dbReference>
<dbReference type="PROSITE" id="PS50102">
    <property type="entry name" value="RRM"/>
    <property type="match status" value="1"/>
</dbReference>
<feature type="region of interest" description="Disordered" evidence="4">
    <location>
        <begin position="596"/>
        <end position="655"/>
    </location>
</feature>
<dbReference type="InterPro" id="IPR012677">
    <property type="entry name" value="Nucleotide-bd_a/b_plait_sf"/>
</dbReference>
<keyword evidence="3" id="KW-0862">Zinc</keyword>
<evidence type="ECO:0000256" key="1">
    <source>
        <dbReference type="ARBA" id="ARBA00022884"/>
    </source>
</evidence>
<accession>A0A251TWJ5</accession>
<feature type="compositionally biased region" description="Basic residues" evidence="4">
    <location>
        <begin position="1"/>
        <end position="12"/>
    </location>
</feature>
<feature type="domain" description="C3H1-type" evidence="6">
    <location>
        <begin position="167"/>
        <end position="195"/>
    </location>
</feature>
<sequence length="805" mass="88823">MELRVSSRRPRMIYKGDPDDKEISDDDDDRNHKHRRRDDARSRLLEDEVTGHIFTKSYRKGSKSFQNRHLGGETGSQSNETWKKYSFNPIEKEISVKFNQKGPGLTQFSRGRDSGQWGLATVSNSQGQSWSPFGLVPGISNGDQDMFHPLGLQGTYRPAINSSLNTGLARRQCRDFEEQGFCLRGDMCPMEHGTNRIVVEDVQSLSQFNLPISLASANLSIAPVGTGPTPSTSVVMNTRSNSKGPHGKNIKHNIGDIDSAADFYDPDQPLWSNDSHTSTGLQSIPQPNVGKNDSLLDHGLSGDHRIGQSDGSDNELVTNSGAVRASQKTRSSVHGRITSITKRTEMGENVISASNSSFRKPNISESSLKSQSGNGRMNRKPSQKAQRTLFVNGIPRQNNKRELLLSHFQKFGEVTNVSIPLNSERAFVQFSKREEAEAALMAPDAVMSNRFIKLFWANRDIIHDVQTVSGRNMSIPPLGLKVSSVANKRKDDFQSVSHDSRVSHASASDHSKPTVVYDTKITPPLQKKLESLELLKEELRKKQEMLDQKRNDFRRKLDKLEKQSTGPEGEVAPEQVAKKQKLGVLADSVTAATLSDGDRDAVVPSAQDEVAGTSSSKSADPSRKQCSKTKLSLALPESSSLKSSPLSSSNLGSPVVSNRFKLDNRPTAFKIVSPLPDGLADVPVLKKHFSPYGDLSKVQVEDDPKTSNVTAQIYFRTRHAAEKAFVGGKSWKGHNLQFVWLNSTTNSRKDDVVRQTPSHFLKDSSKTTSQQPYTSGDGDSEKTQGAEIVKDDIETRHSNCISDTE</sequence>